<dbReference type="AlphaFoldDB" id="A0A3N4M697"/>
<evidence type="ECO:0000256" key="8">
    <source>
        <dbReference type="PROSITE-ProRule" id="PRU01360"/>
    </source>
</evidence>
<dbReference type="Pfam" id="PF07715">
    <property type="entry name" value="Plug"/>
    <property type="match status" value="1"/>
</dbReference>
<evidence type="ECO:0000313" key="14">
    <source>
        <dbReference type="Proteomes" id="UP000279089"/>
    </source>
</evidence>
<dbReference type="NCBIfam" id="TIGR04057">
    <property type="entry name" value="SusC_RagA_signa"/>
    <property type="match status" value="1"/>
</dbReference>
<feature type="domain" description="TonB-dependent receptor plug" evidence="12">
    <location>
        <begin position="115"/>
        <end position="229"/>
    </location>
</feature>
<dbReference type="FunFam" id="2.170.130.10:FF:000008">
    <property type="entry name" value="SusC/RagA family TonB-linked outer membrane protein"/>
    <property type="match status" value="1"/>
</dbReference>
<dbReference type="SUPFAM" id="SSF56935">
    <property type="entry name" value="Porins"/>
    <property type="match status" value="1"/>
</dbReference>
<dbReference type="Gene3D" id="2.60.40.1120">
    <property type="entry name" value="Carboxypeptidase-like, regulatory domain"/>
    <property type="match status" value="1"/>
</dbReference>
<keyword evidence="13" id="KW-0675">Receptor</keyword>
<evidence type="ECO:0000256" key="6">
    <source>
        <dbReference type="ARBA" id="ARBA00023136"/>
    </source>
</evidence>
<dbReference type="InterPro" id="IPR037066">
    <property type="entry name" value="Plug_dom_sf"/>
</dbReference>
<keyword evidence="3 8" id="KW-1134">Transmembrane beta strand</keyword>
<dbReference type="RefSeq" id="WP_120518857.1">
    <property type="nucleotide sequence ID" value="NZ_QXZY01000014.1"/>
</dbReference>
<evidence type="ECO:0000256" key="5">
    <source>
        <dbReference type="ARBA" id="ARBA00023077"/>
    </source>
</evidence>
<comment type="caution">
    <text evidence="13">The sequence shown here is derived from an EMBL/GenBank/DDBJ whole genome shotgun (WGS) entry which is preliminary data.</text>
</comment>
<dbReference type="InterPro" id="IPR039426">
    <property type="entry name" value="TonB-dep_rcpt-like"/>
</dbReference>
<keyword evidence="5 9" id="KW-0798">TonB box</keyword>
<feature type="domain" description="TonB-dependent receptor-like beta-barrel" evidence="11">
    <location>
        <begin position="432"/>
        <end position="847"/>
    </location>
</feature>
<keyword evidence="4 8" id="KW-0812">Transmembrane</keyword>
<keyword evidence="7 8" id="KW-0998">Cell outer membrane</keyword>
<evidence type="ECO:0000259" key="12">
    <source>
        <dbReference type="Pfam" id="PF07715"/>
    </source>
</evidence>
<organism evidence="13 14">
    <name type="scientific">Chitinophaga barathri</name>
    <dbReference type="NCBI Taxonomy" id="1647451"/>
    <lineage>
        <taxon>Bacteria</taxon>
        <taxon>Pseudomonadati</taxon>
        <taxon>Bacteroidota</taxon>
        <taxon>Chitinophagia</taxon>
        <taxon>Chitinophagales</taxon>
        <taxon>Chitinophagaceae</taxon>
        <taxon>Chitinophaga</taxon>
    </lineage>
</organism>
<dbReference type="InterPro" id="IPR023996">
    <property type="entry name" value="TonB-dep_OMP_SusC/RagA"/>
</dbReference>
<evidence type="ECO:0000256" key="2">
    <source>
        <dbReference type="ARBA" id="ARBA00022448"/>
    </source>
</evidence>
<evidence type="ECO:0000313" key="13">
    <source>
        <dbReference type="EMBL" id="RPD38668.1"/>
    </source>
</evidence>
<feature type="signal peptide" evidence="10">
    <location>
        <begin position="1"/>
        <end position="22"/>
    </location>
</feature>
<evidence type="ECO:0000256" key="7">
    <source>
        <dbReference type="ARBA" id="ARBA00023237"/>
    </source>
</evidence>
<dbReference type="Gene3D" id="2.170.130.10">
    <property type="entry name" value="TonB-dependent receptor, plug domain"/>
    <property type="match status" value="1"/>
</dbReference>
<dbReference type="Proteomes" id="UP000279089">
    <property type="component" value="Unassembled WGS sequence"/>
</dbReference>
<evidence type="ECO:0000259" key="11">
    <source>
        <dbReference type="Pfam" id="PF00593"/>
    </source>
</evidence>
<dbReference type="InterPro" id="IPR008969">
    <property type="entry name" value="CarboxyPept-like_regulatory"/>
</dbReference>
<dbReference type="Gene3D" id="2.40.170.20">
    <property type="entry name" value="TonB-dependent receptor, beta-barrel domain"/>
    <property type="match status" value="1"/>
</dbReference>
<reference evidence="14" key="1">
    <citation type="submission" date="2018-11" db="EMBL/GenBank/DDBJ databases">
        <title>Chitinophaga lutea sp.nov., isolate from arsenic contaminated soil.</title>
        <authorList>
            <person name="Zong Y."/>
        </authorList>
    </citation>
    <scope>NUCLEOTIDE SEQUENCE [LARGE SCALE GENOMIC DNA]</scope>
    <source>
        <strain evidence="14">YLT18</strain>
    </source>
</reference>
<name>A0A3N4M697_9BACT</name>
<evidence type="ECO:0000256" key="1">
    <source>
        <dbReference type="ARBA" id="ARBA00004571"/>
    </source>
</evidence>
<evidence type="ECO:0000256" key="3">
    <source>
        <dbReference type="ARBA" id="ARBA00022452"/>
    </source>
</evidence>
<dbReference type="GO" id="GO:0009279">
    <property type="term" value="C:cell outer membrane"/>
    <property type="evidence" value="ECO:0007669"/>
    <property type="project" value="UniProtKB-SubCell"/>
</dbReference>
<dbReference type="Pfam" id="PF00593">
    <property type="entry name" value="TonB_dep_Rec_b-barrel"/>
    <property type="match status" value="1"/>
</dbReference>
<dbReference type="InterPro" id="IPR012910">
    <property type="entry name" value="Plug_dom"/>
</dbReference>
<protein>
    <submittedName>
        <fullName evidence="13">TonB-dependent receptor</fullName>
    </submittedName>
</protein>
<sequence length="1049" mass="115749">MKQTTFAILLLMLASLTSAAQAVKITGKVTGEDGEPLAGVSIMVKGTKTGTATNEQGLFTLSPQELKGILVFSSIGFLTKEVTLTKATVYNTVLVQDPQALKQVVVVGYGTVQRKDLTGSVGSVNVADLQRAPVKSFDEALAGRVAGVQVTSSEGRPGAAIDIVIRGGNSVTQNNSPLYVIDGFPMENPGGDNESNPINALDPADIESIDILKDASATAIYGARGANGVIVITTKRGKAGKTTINYNTYFGWQESNKRLDVLDPYEFIKLQNDIDPLMTMTLYRIRNQNGVKDTLPLEYYKNVQGINWEDQVMQTAPMQSHHLSLGGGNDKTKFNASFSYFDQQGIIINSGFKRLQGRLSLDHTVSNKLKVGMNAAYANVKRYGTPTSSSSYNNELNLLFSVWAYRPITLLNSTSNLIEEGTDPEVEPGFDFRWNPIITTQNELRENYNDNFSINAYGEYAILPGLKFRSSIGYTKGATRVDVFNNGLSRSGNPTTNNQVNGGMTYINSSSWLNENTLTWNKKINQHQSLSVLGGFTMQEGASSAFGAYAKLLPNEGLGLSGLDEGVPLSITSTSSAWSLASFLGRVNYNIMSKYLFTASFRTDGSSRFSNGNRWGSFPSGAFAWRFGAEPFMQSLHFISDAKLRTSWGITGNNNVGNFSNYMNYITPTTGGYSFGNIQNPGSYPGSMGNPDLKWERTAQTDIGLDLGFLKDRIKLAVDVYRKNTSNLLLNANLPGSTGYATQFKNIGKVRNEGLEISLFANVVKGKDFNWNSSFNISFNRNKVLELAENERSMLTTQYWGDDWVLIPAYIARVGSPVAQFYGHVSDGVYKYSDFDKVGENYILKDNVTANGEVRTQVQPGDIKYKDMNGDLLIDDYDKTVIGNPLPVHTGGFSNNFEYKGFDLGIFFQWSYGNDIYNANRLMLETGYKYNTNQYASYKNHWSPENPESNIPRVKGTTMKTYATWMVEDGSFLRLKTVQLGYNIPQSVLKRAKISNIRVYATAQNLYTWTKYSGYDPEVSIRNSALTPGFDYSAYPRPKTATVGLNVTF</sequence>
<keyword evidence="2 8" id="KW-0813">Transport</keyword>
<proteinExistence type="inferred from homology"/>
<comment type="similarity">
    <text evidence="8 9">Belongs to the TonB-dependent receptor family.</text>
</comment>
<dbReference type="OrthoDB" id="9768177at2"/>
<dbReference type="SUPFAM" id="SSF49464">
    <property type="entry name" value="Carboxypeptidase regulatory domain-like"/>
    <property type="match status" value="1"/>
</dbReference>
<keyword evidence="6 8" id="KW-0472">Membrane</keyword>
<dbReference type="InterPro" id="IPR036942">
    <property type="entry name" value="Beta-barrel_TonB_sf"/>
</dbReference>
<dbReference type="EMBL" id="RMBX01000014">
    <property type="protein sequence ID" value="RPD38668.1"/>
    <property type="molecule type" value="Genomic_DNA"/>
</dbReference>
<keyword evidence="14" id="KW-1185">Reference proteome</keyword>
<dbReference type="InterPro" id="IPR000531">
    <property type="entry name" value="Beta-barrel_TonB"/>
</dbReference>
<comment type="subcellular location">
    <subcellularLocation>
        <location evidence="1 8">Cell outer membrane</location>
        <topology evidence="1 8">Multi-pass membrane protein</topology>
    </subcellularLocation>
</comment>
<dbReference type="InterPro" id="IPR023997">
    <property type="entry name" value="TonB-dep_OMP_SusC/RagA_CS"/>
</dbReference>
<dbReference type="PROSITE" id="PS52016">
    <property type="entry name" value="TONB_DEPENDENT_REC_3"/>
    <property type="match status" value="1"/>
</dbReference>
<dbReference type="NCBIfam" id="TIGR04056">
    <property type="entry name" value="OMP_RagA_SusC"/>
    <property type="match status" value="1"/>
</dbReference>
<evidence type="ECO:0000256" key="4">
    <source>
        <dbReference type="ARBA" id="ARBA00022692"/>
    </source>
</evidence>
<accession>A0A3N4M697</accession>
<gene>
    <name evidence="13" type="ORF">EG028_23435</name>
</gene>
<keyword evidence="10" id="KW-0732">Signal</keyword>
<feature type="chain" id="PRO_5018116627" evidence="10">
    <location>
        <begin position="23"/>
        <end position="1049"/>
    </location>
</feature>
<evidence type="ECO:0000256" key="9">
    <source>
        <dbReference type="RuleBase" id="RU003357"/>
    </source>
</evidence>
<dbReference type="Pfam" id="PF13715">
    <property type="entry name" value="CarbopepD_reg_2"/>
    <property type="match status" value="1"/>
</dbReference>
<evidence type="ECO:0000256" key="10">
    <source>
        <dbReference type="SAM" id="SignalP"/>
    </source>
</evidence>